<sequence length="151" mass="15179">MRLRRWAHSRLRGSGERGSMSVELVLIAPALALVILLLVAGARVALAGNAVESAAVAAARDASLSRTTAGAQASAQLAAQTSVAQSGLACADFSVVVDDSGLNVPLGEVGTVSATLSCTLDLTDIALPGLPGAKTITTTASSPVDAFRERP</sequence>
<evidence type="ECO:0000313" key="2">
    <source>
        <dbReference type="EMBL" id="POH71196.1"/>
    </source>
</evidence>
<name>A0A2S3ZPP6_9MICO</name>
<dbReference type="OrthoDB" id="4869119at2"/>
<evidence type="ECO:0000313" key="3">
    <source>
        <dbReference type="Proteomes" id="UP000237104"/>
    </source>
</evidence>
<dbReference type="Proteomes" id="UP000237104">
    <property type="component" value="Unassembled WGS sequence"/>
</dbReference>
<dbReference type="Pfam" id="PF07811">
    <property type="entry name" value="TadE"/>
    <property type="match status" value="1"/>
</dbReference>
<organism evidence="2 3">
    <name type="scientific">Cryobacterium zongtaii</name>
    <dbReference type="NCBI Taxonomy" id="1259217"/>
    <lineage>
        <taxon>Bacteria</taxon>
        <taxon>Bacillati</taxon>
        <taxon>Actinomycetota</taxon>
        <taxon>Actinomycetes</taxon>
        <taxon>Micrococcales</taxon>
        <taxon>Microbacteriaceae</taxon>
        <taxon>Cryobacterium</taxon>
    </lineage>
</organism>
<dbReference type="AlphaFoldDB" id="A0A2S3ZPP6"/>
<reference evidence="2 3" key="1">
    <citation type="submission" date="2018-01" db="EMBL/GenBank/DDBJ databases">
        <title>Cryobacterium sp. nov., from glaciers in China.</title>
        <authorList>
            <person name="Liu Q."/>
            <person name="Xin Y.-H."/>
        </authorList>
    </citation>
    <scope>NUCLEOTIDE SEQUENCE [LARGE SCALE GENOMIC DNA]</scope>
    <source>
        <strain evidence="2 3">TMB1-8</strain>
    </source>
</reference>
<dbReference type="EMBL" id="PPXF01000011">
    <property type="protein sequence ID" value="POH71196.1"/>
    <property type="molecule type" value="Genomic_DNA"/>
</dbReference>
<protein>
    <recommendedName>
        <fullName evidence="1">TadE-like domain-containing protein</fullName>
    </recommendedName>
</protein>
<dbReference type="RefSeq" id="WP_103429621.1">
    <property type="nucleotide sequence ID" value="NZ_PPXF01000011.1"/>
</dbReference>
<proteinExistence type="predicted"/>
<evidence type="ECO:0000259" key="1">
    <source>
        <dbReference type="Pfam" id="PF07811"/>
    </source>
</evidence>
<comment type="caution">
    <text evidence="2">The sequence shown here is derived from an EMBL/GenBank/DDBJ whole genome shotgun (WGS) entry which is preliminary data.</text>
</comment>
<feature type="domain" description="TadE-like" evidence="1">
    <location>
        <begin position="18"/>
        <end position="60"/>
    </location>
</feature>
<dbReference type="InterPro" id="IPR012495">
    <property type="entry name" value="TadE-like_dom"/>
</dbReference>
<accession>A0A2S3ZPP6</accession>
<gene>
    <name evidence="2" type="ORF">C3B59_00900</name>
</gene>